<evidence type="ECO:0000256" key="3">
    <source>
        <dbReference type="ARBA" id="ARBA00022598"/>
    </source>
</evidence>
<dbReference type="PATRIC" id="fig|1254432.3.peg.7046"/>
<dbReference type="InterPro" id="IPR002303">
    <property type="entry name" value="Valyl-tRNA_ligase"/>
</dbReference>
<dbReference type="InterPro" id="IPR009080">
    <property type="entry name" value="tRNAsynth_Ia_anticodon-bd"/>
</dbReference>
<evidence type="ECO:0000259" key="13">
    <source>
        <dbReference type="Pfam" id="PF08264"/>
    </source>
</evidence>
<dbReference type="Gene3D" id="3.40.50.620">
    <property type="entry name" value="HUPs"/>
    <property type="match status" value="2"/>
</dbReference>
<dbReference type="HAMAP" id="MF_02005">
    <property type="entry name" value="Val_tRNA_synth_type2"/>
    <property type="match status" value="1"/>
</dbReference>
<dbReference type="SUPFAM" id="SSF52374">
    <property type="entry name" value="Nucleotidylyl transferase"/>
    <property type="match status" value="1"/>
</dbReference>
<dbReference type="InterPro" id="IPR022874">
    <property type="entry name" value="Valine-tRNA_ligase_type_2"/>
</dbReference>
<evidence type="ECO:0000256" key="4">
    <source>
        <dbReference type="ARBA" id="ARBA00022741"/>
    </source>
</evidence>
<dbReference type="InterPro" id="IPR001412">
    <property type="entry name" value="aa-tRNA-synth_I_CS"/>
</dbReference>
<feature type="compositionally biased region" description="Low complexity" evidence="11">
    <location>
        <begin position="958"/>
        <end position="968"/>
    </location>
</feature>
<keyword evidence="7 10" id="KW-0030">Aminoacyl-tRNA synthetase</keyword>
<gene>
    <name evidence="14" type="primary">valS</name>
    <name evidence="14" type="ORF">SCE1572_31185</name>
</gene>
<evidence type="ECO:0000256" key="10">
    <source>
        <dbReference type="RuleBase" id="RU363035"/>
    </source>
</evidence>
<dbReference type="PROSITE" id="PS00178">
    <property type="entry name" value="AA_TRNA_LIGASE_I"/>
    <property type="match status" value="1"/>
</dbReference>
<dbReference type="InterPro" id="IPR048044">
    <property type="entry name" value="Valyl-tRNA_ligase_actino"/>
</dbReference>
<feature type="compositionally biased region" description="Low complexity" evidence="11">
    <location>
        <begin position="891"/>
        <end position="907"/>
    </location>
</feature>
<dbReference type="eggNOG" id="COG0525">
    <property type="taxonomic scope" value="Bacteria"/>
</dbReference>
<dbReference type="Gene3D" id="1.10.730.10">
    <property type="entry name" value="Isoleucyl-tRNA Synthetase, Domain 1"/>
    <property type="match status" value="1"/>
</dbReference>
<feature type="compositionally biased region" description="Basic residues" evidence="11">
    <location>
        <begin position="969"/>
        <end position="979"/>
    </location>
</feature>
<dbReference type="GO" id="GO:0005829">
    <property type="term" value="C:cytosol"/>
    <property type="evidence" value="ECO:0007669"/>
    <property type="project" value="TreeGrafter"/>
</dbReference>
<dbReference type="Proteomes" id="UP000014803">
    <property type="component" value="Chromosome"/>
</dbReference>
<keyword evidence="6 10" id="KW-0648">Protein biosynthesis</keyword>
<dbReference type="PRINTS" id="PR00986">
    <property type="entry name" value="TRNASYNTHVAL"/>
</dbReference>
<dbReference type="GO" id="GO:0004832">
    <property type="term" value="F:valine-tRNA ligase activity"/>
    <property type="evidence" value="ECO:0007669"/>
    <property type="project" value="UniProtKB-EC"/>
</dbReference>
<dbReference type="GO" id="GO:0006438">
    <property type="term" value="P:valyl-tRNA aminoacylation"/>
    <property type="evidence" value="ECO:0007669"/>
    <property type="project" value="InterPro"/>
</dbReference>
<dbReference type="AlphaFoldDB" id="S4Y304"/>
<dbReference type="STRING" id="1254432.SCE1572_31185"/>
<dbReference type="Pfam" id="PF00133">
    <property type="entry name" value="tRNA-synt_1"/>
    <property type="match status" value="1"/>
</dbReference>
<evidence type="ECO:0000256" key="1">
    <source>
        <dbReference type="ARBA" id="ARBA00013169"/>
    </source>
</evidence>
<feature type="domain" description="Methionyl/Valyl/Leucyl/Isoleucyl-tRNA synthetase anticodon-binding" evidence="13">
    <location>
        <begin position="679"/>
        <end position="824"/>
    </location>
</feature>
<feature type="region of interest" description="Disordered" evidence="11">
    <location>
        <begin position="958"/>
        <end position="979"/>
    </location>
</feature>
<dbReference type="KEGG" id="scu:SCE1572_31185"/>
<proteinExistence type="inferred from homology"/>
<comment type="catalytic activity">
    <reaction evidence="9">
        <text>tRNA(Val) + L-valine + ATP = L-valyl-tRNA(Val) + AMP + diphosphate</text>
        <dbReference type="Rhea" id="RHEA:10704"/>
        <dbReference type="Rhea" id="RHEA-COMP:9672"/>
        <dbReference type="Rhea" id="RHEA-COMP:9708"/>
        <dbReference type="ChEBI" id="CHEBI:30616"/>
        <dbReference type="ChEBI" id="CHEBI:33019"/>
        <dbReference type="ChEBI" id="CHEBI:57762"/>
        <dbReference type="ChEBI" id="CHEBI:78442"/>
        <dbReference type="ChEBI" id="CHEBI:78537"/>
        <dbReference type="ChEBI" id="CHEBI:456215"/>
        <dbReference type="EC" id="6.1.1.9"/>
    </reaction>
</comment>
<dbReference type="PANTHER" id="PTHR11946:SF93">
    <property type="entry name" value="VALINE--TRNA LIGASE, CHLOROPLASTIC_MITOCHONDRIAL 2"/>
    <property type="match status" value="1"/>
</dbReference>
<dbReference type="HOGENOM" id="CLU_001493_0_2_7"/>
<comment type="similarity">
    <text evidence="10">Belongs to the class-I aminoacyl-tRNA synthetase family.</text>
</comment>
<protein>
    <recommendedName>
        <fullName evidence="1">valine--tRNA ligase</fullName>
        <ecNumber evidence="1">6.1.1.9</ecNumber>
    </recommendedName>
    <alternativeName>
        <fullName evidence="8">Valyl-tRNA synthetase</fullName>
    </alternativeName>
</protein>
<dbReference type="EC" id="6.1.1.9" evidence="1"/>
<dbReference type="SUPFAM" id="SSF47323">
    <property type="entry name" value="Anticodon-binding domain of a subclass of class I aminoacyl-tRNA synthetases"/>
    <property type="match status" value="1"/>
</dbReference>
<dbReference type="InterPro" id="IPR002300">
    <property type="entry name" value="aa-tRNA-synth_Ia"/>
</dbReference>
<dbReference type="Pfam" id="PF08264">
    <property type="entry name" value="Anticodon_1"/>
    <property type="match status" value="1"/>
</dbReference>
<dbReference type="NCBIfam" id="NF000540">
    <property type="entry name" value="alt_ValS"/>
    <property type="match status" value="1"/>
</dbReference>
<evidence type="ECO:0000259" key="12">
    <source>
        <dbReference type="Pfam" id="PF00133"/>
    </source>
</evidence>
<reference evidence="14 15" key="1">
    <citation type="journal article" date="2013" name="Sci. Rep.">
        <title>Extraordinary expansion of a Sorangium cellulosum genome from an alkaline milieu.</title>
        <authorList>
            <person name="Han K."/>
            <person name="Li Z.F."/>
            <person name="Peng R."/>
            <person name="Zhu L.P."/>
            <person name="Zhou T."/>
            <person name="Wang L.G."/>
            <person name="Li S.G."/>
            <person name="Zhang X.B."/>
            <person name="Hu W."/>
            <person name="Wu Z.H."/>
            <person name="Qin N."/>
            <person name="Li Y.Z."/>
        </authorList>
    </citation>
    <scope>NUCLEOTIDE SEQUENCE [LARGE SCALE GENOMIC DNA]</scope>
    <source>
        <strain evidence="14 15">So0157-2</strain>
    </source>
</reference>
<dbReference type="EMBL" id="CP003969">
    <property type="protein sequence ID" value="AGP38550.1"/>
    <property type="molecule type" value="Genomic_DNA"/>
</dbReference>
<evidence type="ECO:0000256" key="9">
    <source>
        <dbReference type="ARBA" id="ARBA00047552"/>
    </source>
</evidence>
<keyword evidence="4 10" id="KW-0547">Nucleotide-binding</keyword>
<feature type="region of interest" description="Disordered" evidence="11">
    <location>
        <begin position="891"/>
        <end position="932"/>
    </location>
</feature>
<evidence type="ECO:0000256" key="7">
    <source>
        <dbReference type="ARBA" id="ARBA00023146"/>
    </source>
</evidence>
<name>S4Y304_SORCE</name>
<dbReference type="Gene3D" id="3.90.740.10">
    <property type="entry name" value="Valyl/Leucyl/Isoleucyl-tRNA synthetase, editing domain"/>
    <property type="match status" value="1"/>
</dbReference>
<sequence length="979" mass="110085">MTTKKTFRSIDPATLPKHFDSPVAELRLADVWEADGTYRYDPSRPREETFVVDTPPPTASGSLHIGHVFSYTHTDVVVRQRRMRGFNIFYPMGWDDNGLPTERRVQNYFHVRTDVRTPYERGLTLPQAAPETMKKEPPRIVSRPNFIELCHKVTREDEQVFKALFRRVGLSVDWRHEYATIDDHCRRTAQLSFLDLHEKGHLYSVFAPTMWDVDFQTAVAQAEVEDRPQSGAFHDIAFAVEGTGEELVIATTRPELLAACVGVTAHPEDPRYQHLFGKTALTPIFRAPVPIFPSPLVDREKGTGILMVCTFGDATDVIWWREQKLPLRQMLGKNGRVLPVTFGEGAWESRDPAAANAAYAPLQGRGVKQARAAVVELLRRDEHAAAPGKGPALRGEPRPIERAVKFYERGDQPLEFVPTRQWFVRLADKKAELLEFGEKIKWHPDYMRLRFRNWTEGLQGDWCISRQRYFGVQFPVWYPLDAEGNPDHSRPLLATREMLPVDPTVDVPPGYEASQRDQPGGFTAESDVFDTWFTSSLTPQISSHWGDDPARHARLFPADLRPQAHDIIRTWAFYTIAKAMLHESSVPWHHIAISGWILDPDRKKMSKSKGNVVTPMHLLDAYSSDAVRYWSASARLGTDTAFDEKVLKIGKRLVTKIWNASKYVLSQSAEVHPISEELDRALLHKLSAVVEDATRSFEEHEFAAALERTEDFFWRWFTDAYLELAKARARGEGGAGEAARGSAVAALRLGLSVLLRLFAPVLPYITDEVWRWVYAEETGEASIHRAKWPSAADFAAVAAPSDPGLLDLAAAAMAAVNKRKSELGASVGRVVSDLALGANAATLARLKPALGDVLTAVRAGAHELVERPELADGEVLVVRCEVEAAAAAAAGAGDACRTSPTRSGAGCTRRRRARPRSTGRSGLRRRISRRSRRRRTRGSWIWRRRRWRRSTSARASSARAWGASFRTSRSGRTRRRWRG</sequence>
<dbReference type="GO" id="GO:0002161">
    <property type="term" value="F:aminoacyl-tRNA deacylase activity"/>
    <property type="evidence" value="ECO:0007669"/>
    <property type="project" value="InterPro"/>
</dbReference>
<dbReference type="NCBIfam" id="NF009687">
    <property type="entry name" value="PRK13208.1"/>
    <property type="match status" value="1"/>
</dbReference>
<dbReference type="SUPFAM" id="SSF50677">
    <property type="entry name" value="ValRS/IleRS/LeuRS editing domain"/>
    <property type="match status" value="1"/>
</dbReference>
<keyword evidence="2" id="KW-0963">Cytoplasm</keyword>
<dbReference type="GO" id="GO:0005524">
    <property type="term" value="F:ATP binding"/>
    <property type="evidence" value="ECO:0007669"/>
    <property type="project" value="UniProtKB-KW"/>
</dbReference>
<evidence type="ECO:0000256" key="6">
    <source>
        <dbReference type="ARBA" id="ARBA00022917"/>
    </source>
</evidence>
<dbReference type="CDD" id="cd07962">
    <property type="entry name" value="Anticodon_Ia_Val"/>
    <property type="match status" value="1"/>
</dbReference>
<evidence type="ECO:0000313" key="14">
    <source>
        <dbReference type="EMBL" id="AGP38550.1"/>
    </source>
</evidence>
<dbReference type="InterPro" id="IPR009008">
    <property type="entry name" value="Val/Leu/Ile-tRNA-synth_edit"/>
</dbReference>
<evidence type="ECO:0000256" key="8">
    <source>
        <dbReference type="ARBA" id="ARBA00029936"/>
    </source>
</evidence>
<accession>S4Y304</accession>
<feature type="compositionally biased region" description="Basic residues" evidence="11">
    <location>
        <begin position="908"/>
        <end position="932"/>
    </location>
</feature>
<dbReference type="InterPro" id="IPR014729">
    <property type="entry name" value="Rossmann-like_a/b/a_fold"/>
</dbReference>
<dbReference type="InterPro" id="IPR013155">
    <property type="entry name" value="M/V/L/I-tRNA-synth_anticd-bd"/>
</dbReference>
<feature type="domain" description="Aminoacyl-tRNA synthetase class Ia" evidence="12">
    <location>
        <begin position="29"/>
        <end position="642"/>
    </location>
</feature>
<dbReference type="RefSeq" id="WP_020738143.1">
    <property type="nucleotide sequence ID" value="NC_021658.1"/>
</dbReference>
<evidence type="ECO:0000256" key="2">
    <source>
        <dbReference type="ARBA" id="ARBA00022490"/>
    </source>
</evidence>
<evidence type="ECO:0000256" key="11">
    <source>
        <dbReference type="SAM" id="MobiDB-lite"/>
    </source>
</evidence>
<organism evidence="14 15">
    <name type="scientific">Sorangium cellulosum So0157-2</name>
    <dbReference type="NCBI Taxonomy" id="1254432"/>
    <lineage>
        <taxon>Bacteria</taxon>
        <taxon>Pseudomonadati</taxon>
        <taxon>Myxococcota</taxon>
        <taxon>Polyangia</taxon>
        <taxon>Polyangiales</taxon>
        <taxon>Polyangiaceae</taxon>
        <taxon>Sorangium</taxon>
    </lineage>
</organism>
<dbReference type="PANTHER" id="PTHR11946">
    <property type="entry name" value="VALYL-TRNA SYNTHETASES"/>
    <property type="match status" value="1"/>
</dbReference>
<dbReference type="InterPro" id="IPR033705">
    <property type="entry name" value="Anticodon_Ia_Val"/>
</dbReference>
<keyword evidence="3 10" id="KW-0436">Ligase</keyword>
<evidence type="ECO:0000256" key="5">
    <source>
        <dbReference type="ARBA" id="ARBA00022840"/>
    </source>
</evidence>
<evidence type="ECO:0000313" key="15">
    <source>
        <dbReference type="Proteomes" id="UP000014803"/>
    </source>
</evidence>
<keyword evidence="5 10" id="KW-0067">ATP-binding</keyword>